<dbReference type="RefSeq" id="WP_014199411.1">
    <property type="nucleotide sequence ID" value="NC_016595.1"/>
</dbReference>
<dbReference type="Proteomes" id="UP000007319">
    <property type="component" value="Plasmid AZOBR_p3"/>
</dbReference>
<sequence length="229" mass="25269">MTKPPKTCDMDLRLAVTAALLSAGTPRDAIRHEITLDSSSSDGRADMVVALDRALIGIELKSGKDTLARLPEQRERYGARFDKLVLVLDVLHEPADYAACWALGFDAVRTFDGGTLRESAVHFGASAPWEPETYRDSRRFGAGERMAPHAMLSMLWADEALRLSADLVQAGIIPASSGDQRYRVIPHAAEHASIGQLRPRIAAALRSRRLNRWEEAFWTNFDALTKEAA</sequence>
<name>A0A9P1NRA3_9PROT</name>
<gene>
    <name evidence="1" type="ORF">AZOBR_p340137</name>
</gene>
<keyword evidence="1" id="KW-0614">Plasmid</keyword>
<keyword evidence="2" id="KW-1185">Reference proteome</keyword>
<reference evidence="1 2" key="1">
    <citation type="journal article" date="2011" name="PLoS Genet.">
        <title>Azospirillum genomes reveal transition of bacteria from aquatic to terrestrial environments.</title>
        <authorList>
            <person name="Wisniewski-Dye F."/>
            <person name="Borziak K."/>
            <person name="Khalsa-Moyers G."/>
            <person name="Alexandre G."/>
            <person name="Sukharnikov L.O."/>
            <person name="Wuichet K."/>
            <person name="Hurst G.B."/>
            <person name="McDonald W.H."/>
            <person name="Robertson J.S."/>
            <person name="Barbe V."/>
            <person name="Calteau A."/>
            <person name="Rouy Z."/>
            <person name="Mangenot S."/>
            <person name="Prigent-Combaret C."/>
            <person name="Normand P."/>
            <person name="Boyer M."/>
            <person name="Siguier P."/>
            <person name="Dessaux Y."/>
            <person name="Elmerich C."/>
            <person name="Condemine G."/>
            <person name="Krishnen G."/>
            <person name="Kennedy I."/>
            <person name="Paterson A.H."/>
            <person name="Gonzalez V."/>
            <person name="Mavingui P."/>
            <person name="Zhulin I.B."/>
        </authorList>
    </citation>
    <scope>NUCLEOTIDE SEQUENCE [LARGE SCALE GENOMIC DNA]</scope>
    <source>
        <strain evidence="1 2">Sp245</strain>
    </source>
</reference>
<evidence type="ECO:0000313" key="1">
    <source>
        <dbReference type="EMBL" id="CCD02899.1"/>
    </source>
</evidence>
<dbReference type="EMBL" id="HE577330">
    <property type="protein sequence ID" value="CCD02899.1"/>
    <property type="molecule type" value="Genomic_DNA"/>
</dbReference>
<dbReference type="AlphaFoldDB" id="A0A9P1NRA3"/>
<protein>
    <submittedName>
        <fullName evidence="1">Uncharacterized protein</fullName>
    </submittedName>
</protein>
<proteinExistence type="predicted"/>
<organism evidence="1 2">
    <name type="scientific">Azospirillum baldaniorum</name>
    <dbReference type="NCBI Taxonomy" id="1064539"/>
    <lineage>
        <taxon>Bacteria</taxon>
        <taxon>Pseudomonadati</taxon>
        <taxon>Pseudomonadota</taxon>
        <taxon>Alphaproteobacteria</taxon>
        <taxon>Rhodospirillales</taxon>
        <taxon>Azospirillaceae</taxon>
        <taxon>Azospirillum</taxon>
    </lineage>
</organism>
<geneLocation type="plasmid" evidence="1 2">
    <name>AZOBR_p3</name>
</geneLocation>
<dbReference type="KEGG" id="abs:AZOBR_p340137"/>
<accession>A0A9P1NRA3</accession>
<evidence type="ECO:0000313" key="2">
    <source>
        <dbReference type="Proteomes" id="UP000007319"/>
    </source>
</evidence>